<keyword evidence="3 7" id="KW-1133">Transmembrane helix</keyword>
<dbReference type="AlphaFoldDB" id="A0A1B8A525"/>
<name>A0A1B8A525_FUSPO</name>
<comment type="caution">
    <text evidence="9">The sequence shown here is derived from an EMBL/GenBank/DDBJ whole genome shotgun (WGS) entry which is preliminary data.</text>
</comment>
<comment type="similarity">
    <text evidence="5">Belongs to the SAT4 family.</text>
</comment>
<feature type="transmembrane region" description="Helical" evidence="7">
    <location>
        <begin position="94"/>
        <end position="114"/>
    </location>
</feature>
<feature type="transmembrane region" description="Helical" evidence="7">
    <location>
        <begin position="202"/>
        <end position="224"/>
    </location>
</feature>
<dbReference type="InterPro" id="IPR049326">
    <property type="entry name" value="Rhodopsin_dom_fungi"/>
</dbReference>
<keyword evidence="10" id="KW-1185">Reference proteome</keyword>
<gene>
    <name evidence="9" type="ORF">FPOA_13603</name>
</gene>
<evidence type="ECO:0000256" key="4">
    <source>
        <dbReference type="ARBA" id="ARBA00023136"/>
    </source>
</evidence>
<evidence type="ECO:0000313" key="10">
    <source>
        <dbReference type="Proteomes" id="UP000091967"/>
    </source>
</evidence>
<evidence type="ECO:0000259" key="8">
    <source>
        <dbReference type="Pfam" id="PF20684"/>
    </source>
</evidence>
<feature type="domain" description="Rhodopsin" evidence="8">
    <location>
        <begin position="25"/>
        <end position="265"/>
    </location>
</feature>
<organism evidence="9 10">
    <name type="scientific">Fusarium poae</name>
    <dbReference type="NCBI Taxonomy" id="36050"/>
    <lineage>
        <taxon>Eukaryota</taxon>
        <taxon>Fungi</taxon>
        <taxon>Dikarya</taxon>
        <taxon>Ascomycota</taxon>
        <taxon>Pezizomycotina</taxon>
        <taxon>Sordariomycetes</taxon>
        <taxon>Hypocreomycetidae</taxon>
        <taxon>Hypocreales</taxon>
        <taxon>Nectriaceae</taxon>
        <taxon>Fusarium</taxon>
    </lineage>
</organism>
<evidence type="ECO:0000256" key="5">
    <source>
        <dbReference type="ARBA" id="ARBA00038359"/>
    </source>
</evidence>
<evidence type="ECO:0000256" key="2">
    <source>
        <dbReference type="ARBA" id="ARBA00022692"/>
    </source>
</evidence>
<feature type="transmembrane region" description="Helical" evidence="7">
    <location>
        <begin position="121"/>
        <end position="141"/>
    </location>
</feature>
<dbReference type="EMBL" id="LYXU01000147">
    <property type="protein sequence ID" value="OBS15587.1"/>
    <property type="molecule type" value="Genomic_DNA"/>
</dbReference>
<sequence length="368" mass="40581">MNDKRPLSYGIITTLFSIAMVTILMRIWVRKIALQAFSWDDWMMASMVIFFPMQQALLYFFLDKGAGEHIEVVMATRPKVMTDLLKGLLVEEFYYVWMQFGVKLCFLLSFFRIFGKVTLRIPLLFVTAFHVGSTIAIWLLYALQCRPLKAFYHPELYPNVKCISNNIAYFIPYSLNLFVDLCIFLLPLSTIFSLKMSTKRKLAASAVITAGGSAVLCGALRAIVLLEFAKSTDFTWALGKMVIISAIEIDMGIIAANMPAVKTFYQCWWQGKLGPGQGKNLDSSNPGQAYGGSPGGALELSSNTPRLKTRGAVKGPQPSDSEEELCGRLPGQKPNQTEDHSSCLSEGAATWAVPPSTVTSTCSLATAG</sequence>
<dbReference type="InterPro" id="IPR052337">
    <property type="entry name" value="SAT4-like"/>
</dbReference>
<dbReference type="PANTHER" id="PTHR33048">
    <property type="entry name" value="PTH11-LIKE INTEGRAL MEMBRANE PROTEIN (AFU_ORTHOLOGUE AFUA_5G11245)"/>
    <property type="match status" value="1"/>
</dbReference>
<feature type="transmembrane region" description="Helical" evidence="7">
    <location>
        <begin position="6"/>
        <end position="29"/>
    </location>
</feature>
<dbReference type="Proteomes" id="UP000091967">
    <property type="component" value="Unassembled WGS sequence"/>
</dbReference>
<dbReference type="Pfam" id="PF20684">
    <property type="entry name" value="Fung_rhodopsin"/>
    <property type="match status" value="1"/>
</dbReference>
<evidence type="ECO:0000256" key="3">
    <source>
        <dbReference type="ARBA" id="ARBA00022989"/>
    </source>
</evidence>
<dbReference type="GO" id="GO:0016020">
    <property type="term" value="C:membrane"/>
    <property type="evidence" value="ECO:0007669"/>
    <property type="project" value="UniProtKB-SubCell"/>
</dbReference>
<evidence type="ECO:0000256" key="6">
    <source>
        <dbReference type="SAM" id="MobiDB-lite"/>
    </source>
</evidence>
<accession>A0A1B8A525</accession>
<keyword evidence="4 7" id="KW-0472">Membrane</keyword>
<feature type="transmembrane region" description="Helical" evidence="7">
    <location>
        <begin position="236"/>
        <end position="256"/>
    </location>
</feature>
<protein>
    <recommendedName>
        <fullName evidence="8">Rhodopsin domain-containing protein</fullName>
    </recommendedName>
</protein>
<evidence type="ECO:0000313" key="9">
    <source>
        <dbReference type="EMBL" id="OBS15587.1"/>
    </source>
</evidence>
<keyword evidence="2 7" id="KW-0812">Transmembrane</keyword>
<reference evidence="9 10" key="1">
    <citation type="submission" date="2016-06" db="EMBL/GenBank/DDBJ databases">
        <title>Living apart together: crosstalk between the core and supernumerary genomes in a fungal plant pathogen.</title>
        <authorList>
            <person name="Vanheule A."/>
            <person name="Audenaert K."/>
            <person name="Warris S."/>
            <person name="Van De Geest H."/>
            <person name="Schijlen E."/>
            <person name="Hofte M."/>
            <person name="De Saeger S."/>
            <person name="Haesaert G."/>
            <person name="Waalwijk C."/>
            <person name="Van Der Lee T."/>
        </authorList>
    </citation>
    <scope>NUCLEOTIDE SEQUENCE [LARGE SCALE GENOMIC DNA]</scope>
    <source>
        <strain evidence="9 10">2516</strain>
    </source>
</reference>
<dbReference type="PANTHER" id="PTHR33048:SF47">
    <property type="entry name" value="INTEGRAL MEMBRANE PROTEIN-RELATED"/>
    <property type="match status" value="1"/>
</dbReference>
<evidence type="ECO:0000256" key="7">
    <source>
        <dbReference type="SAM" id="Phobius"/>
    </source>
</evidence>
<feature type="transmembrane region" description="Helical" evidence="7">
    <location>
        <begin position="167"/>
        <end position="190"/>
    </location>
</feature>
<evidence type="ECO:0000256" key="1">
    <source>
        <dbReference type="ARBA" id="ARBA00004141"/>
    </source>
</evidence>
<feature type="region of interest" description="Disordered" evidence="6">
    <location>
        <begin position="278"/>
        <end position="349"/>
    </location>
</feature>
<proteinExistence type="inferred from homology"/>
<comment type="subcellular location">
    <subcellularLocation>
        <location evidence="1">Membrane</location>
        <topology evidence="1">Multi-pass membrane protein</topology>
    </subcellularLocation>
</comment>